<dbReference type="Proteomes" id="UP000248132">
    <property type="component" value="Unassembled WGS sequence"/>
</dbReference>
<dbReference type="SUPFAM" id="SSF53474">
    <property type="entry name" value="alpha/beta-Hydrolases"/>
    <property type="match status" value="1"/>
</dbReference>
<comment type="caution">
    <text evidence="1">The sequence shown here is derived from an EMBL/GenBank/DDBJ whole genome shotgun (WGS) entry which is preliminary data.</text>
</comment>
<dbReference type="AlphaFoldDB" id="A0A318XTV4"/>
<accession>A0A318XTV4</accession>
<gene>
    <name evidence="1" type="ORF">LY28_03192</name>
</gene>
<protein>
    <recommendedName>
        <fullName evidence="3">Alpha/beta hydrolase family protein</fullName>
    </recommendedName>
</protein>
<dbReference type="EMBL" id="QKMR01000023">
    <property type="protein sequence ID" value="PYG85772.1"/>
    <property type="molecule type" value="Genomic_DNA"/>
</dbReference>
<reference evidence="1 2" key="1">
    <citation type="submission" date="2018-06" db="EMBL/GenBank/DDBJ databases">
        <title>Genomic Encyclopedia of Type Strains, Phase I: the one thousand microbial genomes (KMG-I) project.</title>
        <authorList>
            <person name="Kyrpides N."/>
        </authorList>
    </citation>
    <scope>NUCLEOTIDE SEQUENCE [LARGE SCALE GENOMIC DNA]</scope>
    <source>
        <strain evidence="1 2">DSM 19573</strain>
    </source>
</reference>
<dbReference type="Gene3D" id="3.40.50.1820">
    <property type="entry name" value="alpha/beta hydrolase"/>
    <property type="match status" value="1"/>
</dbReference>
<keyword evidence="2" id="KW-1185">Reference proteome</keyword>
<dbReference type="RefSeq" id="WP_110463162.1">
    <property type="nucleotide sequence ID" value="NZ_QKMR01000023.1"/>
</dbReference>
<evidence type="ECO:0000313" key="2">
    <source>
        <dbReference type="Proteomes" id="UP000248132"/>
    </source>
</evidence>
<dbReference type="InterPro" id="IPR029058">
    <property type="entry name" value="AB_hydrolase_fold"/>
</dbReference>
<evidence type="ECO:0000313" key="1">
    <source>
        <dbReference type="EMBL" id="PYG85772.1"/>
    </source>
</evidence>
<name>A0A318XTV4_9FIRM</name>
<organism evidence="1 2">
    <name type="scientific">Ruminiclostridium sufflavum DSM 19573</name>
    <dbReference type="NCBI Taxonomy" id="1121337"/>
    <lineage>
        <taxon>Bacteria</taxon>
        <taxon>Bacillati</taxon>
        <taxon>Bacillota</taxon>
        <taxon>Clostridia</taxon>
        <taxon>Eubacteriales</taxon>
        <taxon>Oscillospiraceae</taxon>
        <taxon>Ruminiclostridium</taxon>
    </lineage>
</organism>
<evidence type="ECO:0008006" key="3">
    <source>
        <dbReference type="Google" id="ProtNLM"/>
    </source>
</evidence>
<sequence>MNEQSSRYVDTIAINKIIENKLSKARHSPKDSYFKLIEGNPFEDMDNINTKALEVACIREEACERLSFKSFVHTPYTENNCAGVIVYNAEKAIGNVVFVHGLYEDNLGIYQFLVTMLNKLGLNVYLMMLPYHYDRKPKDSSYSGEYFWSADVARSQWALKQAVYDLYSVCKIVSEKSSLPVQLTGFSMGGCMSLILASVCKEINNLFIINSVSVLSKLTWESKLLVNIKQDMCSYGYCFEDIKKALIDFEPLSRKNSYLHEKNIILAYGLYDQIVLQEDYEYLIGNIEFRGVNKYSAGHLNILRVPRLANDILKGFGFEKST</sequence>
<proteinExistence type="predicted"/>
<dbReference type="OrthoDB" id="1679217at2"/>